<organism evidence="5 6">
    <name type="scientific">Flexibacter flexilis DSM 6793</name>
    <dbReference type="NCBI Taxonomy" id="927664"/>
    <lineage>
        <taxon>Bacteria</taxon>
        <taxon>Pseudomonadati</taxon>
        <taxon>Bacteroidota</taxon>
        <taxon>Cytophagia</taxon>
        <taxon>Cytophagales</taxon>
        <taxon>Flexibacteraceae</taxon>
        <taxon>Flexibacter</taxon>
    </lineage>
</organism>
<keyword evidence="2 3" id="KW-0802">TPR repeat</keyword>
<sequence>MKRLSLTAMCAAFMVAGATQAQTIQDGRKFLEIEQYSNAGRVFKSLAAQNPTAENLYYLGDYYLKTQKPDSALTYFEQGVAKDPKYALNYVGKGTVMIARKEKAAAQPLFDQARTLSKGKSADVLYRIGEAYTIYETNDPALAVQSLMAAAQIDKKNADVQMMMGDAYLIQNEGSKAAECYDKAVWINPNLAKPYIRIGKLYIRAKSYKEALNKYKEGLDKDSTYWPGYRQMGELYFLYGEKYRDKAIYYYRKYISHSDDNPETQYQYANFLLTNENYKEGLDVLTKLKGRVDNPLIYRGFGYAYYQMNQYAESITNMETMFAKVQPDLIRPSDYSYYGNALIKGGKDTAKGIANLQKAIKLDTSSKSTTRAELAEFLFRAKKYKEATAQYDTIATKNPKPNPTEFFNLGKAAYFAKDYVKADTAFGSVNQIVPTYANGYLWRGRAQAKLDPESTKGLAAPHYEKFIAEAEKDKEKYKKDLVEAYSYFGYHEHVKKHYAKSDEFWNKVLSLEPGNKRASDGILLNKSIKK</sequence>
<evidence type="ECO:0000256" key="4">
    <source>
        <dbReference type="SAM" id="SignalP"/>
    </source>
</evidence>
<feature type="repeat" description="TPR" evidence="3">
    <location>
        <begin position="192"/>
        <end position="225"/>
    </location>
</feature>
<dbReference type="Pfam" id="PF12895">
    <property type="entry name" value="ANAPC3"/>
    <property type="match status" value="1"/>
</dbReference>
<dbReference type="Pfam" id="PF07719">
    <property type="entry name" value="TPR_2"/>
    <property type="match status" value="1"/>
</dbReference>
<dbReference type="InterPro" id="IPR019734">
    <property type="entry name" value="TPR_rpt"/>
</dbReference>
<dbReference type="EMBL" id="FOLE01000006">
    <property type="protein sequence ID" value="SFC52707.1"/>
    <property type="molecule type" value="Genomic_DNA"/>
</dbReference>
<evidence type="ECO:0000256" key="1">
    <source>
        <dbReference type="ARBA" id="ARBA00022737"/>
    </source>
</evidence>
<evidence type="ECO:0000256" key="3">
    <source>
        <dbReference type="PROSITE-ProRule" id="PRU00339"/>
    </source>
</evidence>
<dbReference type="SUPFAM" id="SSF81901">
    <property type="entry name" value="HCP-like"/>
    <property type="match status" value="1"/>
</dbReference>
<protein>
    <submittedName>
        <fullName evidence="5">Tetratricopeptide repeat-containing protein</fullName>
    </submittedName>
</protein>
<dbReference type="AlphaFoldDB" id="A0A1I1JVP6"/>
<dbReference type="PANTHER" id="PTHR12558:SF13">
    <property type="entry name" value="CELL DIVISION CYCLE PROTEIN 27 HOMOLOG"/>
    <property type="match status" value="1"/>
</dbReference>
<dbReference type="PROSITE" id="PS50005">
    <property type="entry name" value="TPR"/>
    <property type="match status" value="3"/>
</dbReference>
<feature type="repeat" description="TPR" evidence="3">
    <location>
        <begin position="53"/>
        <end position="86"/>
    </location>
</feature>
<dbReference type="InterPro" id="IPR013105">
    <property type="entry name" value="TPR_2"/>
</dbReference>
<dbReference type="Proteomes" id="UP000199514">
    <property type="component" value="Unassembled WGS sequence"/>
</dbReference>
<feature type="signal peptide" evidence="4">
    <location>
        <begin position="1"/>
        <end position="21"/>
    </location>
</feature>
<reference evidence="5 6" key="1">
    <citation type="submission" date="2016-10" db="EMBL/GenBank/DDBJ databases">
        <authorList>
            <person name="de Groot N.N."/>
        </authorList>
    </citation>
    <scope>NUCLEOTIDE SEQUENCE [LARGE SCALE GENOMIC DNA]</scope>
    <source>
        <strain evidence="5 6">DSM 6793</strain>
    </source>
</reference>
<keyword evidence="1" id="KW-0677">Repeat</keyword>
<dbReference type="RefSeq" id="WP_143083946.1">
    <property type="nucleotide sequence ID" value="NZ_FOLE01000006.1"/>
</dbReference>
<evidence type="ECO:0000313" key="5">
    <source>
        <dbReference type="EMBL" id="SFC52707.1"/>
    </source>
</evidence>
<name>A0A1I1JVP6_9BACT</name>
<feature type="chain" id="PRO_5011435310" evidence="4">
    <location>
        <begin position="22"/>
        <end position="530"/>
    </location>
</feature>
<dbReference type="SUPFAM" id="SSF48452">
    <property type="entry name" value="TPR-like"/>
    <property type="match status" value="1"/>
</dbReference>
<gene>
    <name evidence="5" type="ORF">SAMN05421780_106130</name>
</gene>
<accession>A0A1I1JVP6</accession>
<keyword evidence="6" id="KW-1185">Reference proteome</keyword>
<evidence type="ECO:0000256" key="2">
    <source>
        <dbReference type="ARBA" id="ARBA00022803"/>
    </source>
</evidence>
<dbReference type="PANTHER" id="PTHR12558">
    <property type="entry name" value="CELL DIVISION CYCLE 16,23,27"/>
    <property type="match status" value="1"/>
</dbReference>
<dbReference type="SMART" id="SM00028">
    <property type="entry name" value="TPR"/>
    <property type="match status" value="8"/>
</dbReference>
<dbReference type="InterPro" id="IPR011990">
    <property type="entry name" value="TPR-like_helical_dom_sf"/>
</dbReference>
<dbReference type="OrthoDB" id="638548at2"/>
<dbReference type="STRING" id="927664.SAMN05421780_106130"/>
<proteinExistence type="predicted"/>
<feature type="repeat" description="TPR" evidence="3">
    <location>
        <begin position="158"/>
        <end position="191"/>
    </location>
</feature>
<dbReference type="Gene3D" id="1.25.40.10">
    <property type="entry name" value="Tetratricopeptide repeat domain"/>
    <property type="match status" value="3"/>
</dbReference>
<keyword evidence="4" id="KW-0732">Signal</keyword>
<evidence type="ECO:0000313" key="6">
    <source>
        <dbReference type="Proteomes" id="UP000199514"/>
    </source>
</evidence>